<proteinExistence type="predicted"/>
<dbReference type="PANTHER" id="PTHR16305">
    <property type="entry name" value="TESTICULAR SOLUBLE ADENYLYL CYCLASE"/>
    <property type="match status" value="1"/>
</dbReference>
<keyword evidence="1" id="KW-0547">Nucleotide-binding</keyword>
<dbReference type="Pfam" id="PF00211">
    <property type="entry name" value="Guanylate_cyc"/>
    <property type="match status" value="1"/>
</dbReference>
<keyword evidence="2" id="KW-0067">ATP-binding</keyword>
<evidence type="ECO:0000313" key="4">
    <source>
        <dbReference type="EMBL" id="MDX8443292.1"/>
    </source>
</evidence>
<dbReference type="InterPro" id="IPR027417">
    <property type="entry name" value="P-loop_NTPase"/>
</dbReference>
<evidence type="ECO:0000256" key="2">
    <source>
        <dbReference type="ARBA" id="ARBA00022840"/>
    </source>
</evidence>
<dbReference type="PROSITE" id="PS50125">
    <property type="entry name" value="GUANYLATE_CYCLASE_2"/>
    <property type="match status" value="1"/>
</dbReference>
<evidence type="ECO:0000256" key="1">
    <source>
        <dbReference type="ARBA" id="ARBA00022741"/>
    </source>
</evidence>
<comment type="caution">
    <text evidence="4">The sequence shown here is derived from an EMBL/GenBank/DDBJ whole genome shotgun (WGS) entry which is preliminary data.</text>
</comment>
<dbReference type="InterPro" id="IPR011990">
    <property type="entry name" value="TPR-like_helical_dom_sf"/>
</dbReference>
<feature type="domain" description="Guanylate cyclase" evidence="3">
    <location>
        <begin position="37"/>
        <end position="165"/>
    </location>
</feature>
<keyword evidence="5" id="KW-1185">Reference proteome</keyword>
<dbReference type="SMART" id="SM00044">
    <property type="entry name" value="CYCc"/>
    <property type="match status" value="1"/>
</dbReference>
<name>A0ABU4X4Q4_9HYPH</name>
<evidence type="ECO:0000259" key="3">
    <source>
        <dbReference type="PROSITE" id="PS50125"/>
    </source>
</evidence>
<protein>
    <submittedName>
        <fullName evidence="4">AAA family ATPase</fullName>
    </submittedName>
</protein>
<accession>A0ABU4X4Q4</accession>
<evidence type="ECO:0000313" key="5">
    <source>
        <dbReference type="Proteomes" id="UP001272097"/>
    </source>
</evidence>
<dbReference type="RefSeq" id="WP_320217283.1">
    <property type="nucleotide sequence ID" value="NZ_JAVIIS010000059.1"/>
</dbReference>
<organism evidence="4 5">
    <name type="scientific">Mesorhizobium australafricanum</name>
    <dbReference type="NCBI Taxonomy" id="3072311"/>
    <lineage>
        <taxon>Bacteria</taxon>
        <taxon>Pseudomonadati</taxon>
        <taxon>Pseudomonadota</taxon>
        <taxon>Alphaproteobacteria</taxon>
        <taxon>Hyphomicrobiales</taxon>
        <taxon>Phyllobacteriaceae</taxon>
        <taxon>Mesorhizobium</taxon>
    </lineage>
</organism>
<dbReference type="InterPro" id="IPR001054">
    <property type="entry name" value="A/G_cyclase"/>
</dbReference>
<dbReference type="EMBL" id="JAVIIS010000059">
    <property type="protein sequence ID" value="MDX8443292.1"/>
    <property type="molecule type" value="Genomic_DNA"/>
</dbReference>
<reference evidence="4 5" key="1">
    <citation type="submission" date="2023-08" db="EMBL/GenBank/DDBJ databases">
        <title>Implementing the SeqCode for naming new Mesorhizobium species isolated from Vachellia karroo root nodules.</title>
        <authorList>
            <person name="Van Lill M."/>
        </authorList>
    </citation>
    <scope>NUCLEOTIDE SEQUENCE [LARGE SCALE GENOMIC DNA]</scope>
    <source>
        <strain evidence="4 5">VK3E</strain>
    </source>
</reference>
<gene>
    <name evidence="4" type="ORF">RFM51_27360</name>
</gene>
<dbReference type="InterPro" id="IPR041664">
    <property type="entry name" value="AAA_16"/>
</dbReference>
<dbReference type="SUPFAM" id="SSF52540">
    <property type="entry name" value="P-loop containing nucleoside triphosphate hydrolases"/>
    <property type="match status" value="1"/>
</dbReference>
<sequence>MSEKGPVALPAAPVATGFLGGNGNNASEARHERRILTALCYDLVGSTDFLAILDIEEFEELISAFQRAAGQAVASCSGAVQVEVGDGGVALFPAEIDAKDAASLAIRAGLEIIDACRRVGSDKGRADLHVRVGIATSMTLIHKGDADTGHDNVTGPAFAMATRLQAIAQPDTVVVSDATRNLARRSHVFSFRGTHAIKGFAEPELVWRALSHKREVDRFFAFGRLSSPLVDREAELATIAEAWDSAVAGTGGVVVIEGEAGIGKSRILHEVRRRTRHQRAKLLFFQCTPGGLRSALHPLLQNVRGDLAGNEGQLSAAAVAEAFRDHDVRDPEIIDIFSFLLGAAGADPMLKEIDAEAMRAKANWAVRHSLEALCASGPIVLVVEDIHWIDLTSRQLLAELAQSARHFRALVIATTRPESGSWLAASNPRHISLKPLNREQTRLAIAAMWPQGKPSTSPELLDVVERVTGGVPLFIEEICQWMTENAASATDRLAQTATRSHASVFESVIEARLETLGPAREVARAAAVAGNRFNQELLRALLPELDGEIIANALDSLSEAGFLIRVRPSGVPLYGVRHALIQETIYNATLRKRRQALHRRLFAAVSRNRNLAGWLGTAEVAEHAERAGLVEDAIAQFVIAGTESSSRSAMAEARQILEHALALCERVAVADTRDALRLSAMIVLGPILTAVEGPNSAPARKLYEDGVVIARRRPVAERAKWFPIYWGWWFTDTVMDGERAEVVLSDLRDVEDAEVQLQARHCVWAIDFNLGRHDRCIAAVDAGLSLYEHGQGKANAALFGGHDARVCGLAHRALSMWFVGKPASAIHSMSEARSWAQQTGHAGSIAHAYLNEAMLHCYRRDFSMLRSVIADLRHLTERHNMPALAAAAQIFEGWCDGNAGQVESGREKMRQGLGLHGEFQTPEDEPVYCGMLAELLTRTAEVDEALALLGSAVAQAEAGGSRFWLAELYRRRAELLLLQGDAEADVISALEKSIAIAAEQSAVPFLVSTYETLQSSGLSPELSSRYRDRVERAKSALEPGAALIVNPESAVRH</sequence>
<dbReference type="InterPro" id="IPR029787">
    <property type="entry name" value="Nucleotide_cyclase"/>
</dbReference>
<dbReference type="PANTHER" id="PTHR16305:SF28">
    <property type="entry name" value="GUANYLATE CYCLASE DOMAIN-CONTAINING PROTEIN"/>
    <property type="match status" value="1"/>
</dbReference>
<dbReference type="CDD" id="cd07302">
    <property type="entry name" value="CHD"/>
    <property type="match status" value="1"/>
</dbReference>
<dbReference type="Gene3D" id="3.30.70.1230">
    <property type="entry name" value="Nucleotide cyclase"/>
    <property type="match status" value="1"/>
</dbReference>
<dbReference type="SUPFAM" id="SSF48452">
    <property type="entry name" value="TPR-like"/>
    <property type="match status" value="1"/>
</dbReference>
<dbReference type="SUPFAM" id="SSF55073">
    <property type="entry name" value="Nucleotide cyclase"/>
    <property type="match status" value="1"/>
</dbReference>
<dbReference type="Proteomes" id="UP001272097">
    <property type="component" value="Unassembled WGS sequence"/>
</dbReference>
<dbReference type="Pfam" id="PF13191">
    <property type="entry name" value="AAA_16"/>
    <property type="match status" value="1"/>
</dbReference>